<keyword evidence="6" id="KW-0067">ATP-binding</keyword>
<sequence length="277" mass="29312">MKYNRVITIAGSDSGGGAGIQADIKTISACGCYASSAITAITVQNTLGVQSVFPIPTETIKGQIDAVLSDIGTDAIKIGMLHSSEVMLTVRDCLSAYGNRNIVLDPVMVSTSGHRLMEDSAIETLINELMPCARIITPNIPEAEIILGRKIGGQDELAACAKELSMNGNISVLLKAGHLTDERLIDILYNAETDEIVSLESSRLYTKNTHGTGCTLSSAIASFIARGLPLTDAVCSAKDYITSAITSGSRYTLGHGFGPVDHFFAMRGNNDHEADSN</sequence>
<keyword evidence="4" id="KW-0547">Nucleotide-binding</keyword>
<dbReference type="FunFam" id="3.40.1190.20:FF:000003">
    <property type="entry name" value="Phosphomethylpyrimidine kinase ThiD"/>
    <property type="match status" value="1"/>
</dbReference>
<dbReference type="InterPro" id="IPR013749">
    <property type="entry name" value="PM/HMP-P_kinase-1"/>
</dbReference>
<evidence type="ECO:0000256" key="1">
    <source>
        <dbReference type="ARBA" id="ARBA00004948"/>
    </source>
</evidence>
<dbReference type="GO" id="GO:0005524">
    <property type="term" value="F:ATP binding"/>
    <property type="evidence" value="ECO:0007669"/>
    <property type="project" value="UniProtKB-KW"/>
</dbReference>
<dbReference type="GO" id="GO:0005829">
    <property type="term" value="C:cytosol"/>
    <property type="evidence" value="ECO:0007669"/>
    <property type="project" value="TreeGrafter"/>
</dbReference>
<dbReference type="Gene3D" id="3.40.1190.20">
    <property type="match status" value="1"/>
</dbReference>
<dbReference type="CDD" id="cd01169">
    <property type="entry name" value="HMPP_kinase"/>
    <property type="match status" value="1"/>
</dbReference>
<accession>A0A940DJC3</accession>
<keyword evidence="5 8" id="KW-0418">Kinase</keyword>
<reference evidence="8" key="2">
    <citation type="journal article" date="2021" name="PeerJ">
        <title>Extensive microbial diversity within the chicken gut microbiome revealed by metagenomics and culture.</title>
        <authorList>
            <person name="Gilroy R."/>
            <person name="Ravi A."/>
            <person name="Getino M."/>
            <person name="Pursley I."/>
            <person name="Horton D.L."/>
            <person name="Alikhan N.F."/>
            <person name="Baker D."/>
            <person name="Gharbi K."/>
            <person name="Hall N."/>
            <person name="Watson M."/>
            <person name="Adriaenssens E.M."/>
            <person name="Foster-Nyarko E."/>
            <person name="Jarju S."/>
            <person name="Secka A."/>
            <person name="Antonio M."/>
            <person name="Oren A."/>
            <person name="Chaudhuri R.R."/>
            <person name="La Ragione R."/>
            <person name="Hildebrand F."/>
            <person name="Pallen M.J."/>
        </authorList>
    </citation>
    <scope>NUCLEOTIDE SEQUENCE</scope>
    <source>
        <strain evidence="8">3924</strain>
    </source>
</reference>
<dbReference type="PANTHER" id="PTHR20858">
    <property type="entry name" value="PHOSPHOMETHYLPYRIMIDINE KINASE"/>
    <property type="match status" value="1"/>
</dbReference>
<evidence type="ECO:0000256" key="4">
    <source>
        <dbReference type="ARBA" id="ARBA00022741"/>
    </source>
</evidence>
<dbReference type="SUPFAM" id="SSF53613">
    <property type="entry name" value="Ribokinase-like"/>
    <property type="match status" value="1"/>
</dbReference>
<dbReference type="InterPro" id="IPR029056">
    <property type="entry name" value="Ribokinase-like"/>
</dbReference>
<evidence type="ECO:0000256" key="2">
    <source>
        <dbReference type="ARBA" id="ARBA00012135"/>
    </source>
</evidence>
<evidence type="ECO:0000313" key="8">
    <source>
        <dbReference type="EMBL" id="MBO8439985.1"/>
    </source>
</evidence>
<dbReference type="InterPro" id="IPR004399">
    <property type="entry name" value="HMP/HMP-P_kinase_dom"/>
</dbReference>
<evidence type="ECO:0000256" key="6">
    <source>
        <dbReference type="ARBA" id="ARBA00022840"/>
    </source>
</evidence>
<evidence type="ECO:0000259" key="7">
    <source>
        <dbReference type="Pfam" id="PF08543"/>
    </source>
</evidence>
<evidence type="ECO:0000256" key="5">
    <source>
        <dbReference type="ARBA" id="ARBA00022777"/>
    </source>
</evidence>
<comment type="pathway">
    <text evidence="1">Cofactor biosynthesis; thiamine diphosphate biosynthesis.</text>
</comment>
<evidence type="ECO:0000313" key="9">
    <source>
        <dbReference type="Proteomes" id="UP000712007"/>
    </source>
</evidence>
<keyword evidence="3 8" id="KW-0808">Transferase</keyword>
<reference evidence="8" key="1">
    <citation type="submission" date="2020-10" db="EMBL/GenBank/DDBJ databases">
        <authorList>
            <person name="Gilroy R."/>
        </authorList>
    </citation>
    <scope>NUCLEOTIDE SEQUENCE</scope>
    <source>
        <strain evidence="8">3924</strain>
    </source>
</reference>
<proteinExistence type="predicted"/>
<evidence type="ECO:0000256" key="3">
    <source>
        <dbReference type="ARBA" id="ARBA00022679"/>
    </source>
</evidence>
<dbReference type="Pfam" id="PF08543">
    <property type="entry name" value="Phos_pyr_kin"/>
    <property type="match status" value="1"/>
</dbReference>
<dbReference type="Proteomes" id="UP000712007">
    <property type="component" value="Unassembled WGS sequence"/>
</dbReference>
<dbReference type="NCBIfam" id="TIGR00097">
    <property type="entry name" value="HMP-P_kinase"/>
    <property type="match status" value="1"/>
</dbReference>
<organism evidence="8 9">
    <name type="scientific">Candidatus Aphodosoma intestinipullorum</name>
    <dbReference type="NCBI Taxonomy" id="2840674"/>
    <lineage>
        <taxon>Bacteria</taxon>
        <taxon>Pseudomonadati</taxon>
        <taxon>Bacteroidota</taxon>
        <taxon>Bacteroidia</taxon>
        <taxon>Bacteroidales</taxon>
        <taxon>Candidatus Aphodosoma</taxon>
    </lineage>
</organism>
<dbReference type="GO" id="GO:0008972">
    <property type="term" value="F:phosphomethylpyrimidine kinase activity"/>
    <property type="evidence" value="ECO:0007669"/>
    <property type="project" value="InterPro"/>
</dbReference>
<dbReference type="GO" id="GO:0008902">
    <property type="term" value="F:hydroxymethylpyrimidine kinase activity"/>
    <property type="evidence" value="ECO:0007669"/>
    <property type="project" value="UniProtKB-EC"/>
</dbReference>
<feature type="domain" description="Pyridoxamine kinase/Phosphomethylpyrimidine kinase" evidence="7">
    <location>
        <begin position="13"/>
        <end position="261"/>
    </location>
</feature>
<dbReference type="EMBL" id="JADIMV010000083">
    <property type="protein sequence ID" value="MBO8439985.1"/>
    <property type="molecule type" value="Genomic_DNA"/>
</dbReference>
<gene>
    <name evidence="8" type="primary">thiD</name>
    <name evidence="8" type="ORF">IAC51_04965</name>
</gene>
<dbReference type="GO" id="GO:0009228">
    <property type="term" value="P:thiamine biosynthetic process"/>
    <property type="evidence" value="ECO:0007669"/>
    <property type="project" value="InterPro"/>
</dbReference>
<comment type="caution">
    <text evidence="8">The sequence shown here is derived from an EMBL/GenBank/DDBJ whole genome shotgun (WGS) entry which is preliminary data.</text>
</comment>
<dbReference type="EC" id="2.7.1.49" evidence="2"/>
<name>A0A940DJC3_9BACT</name>
<dbReference type="PANTHER" id="PTHR20858:SF17">
    <property type="entry name" value="HYDROXYMETHYLPYRIMIDINE_PHOSPHOMETHYLPYRIMIDINE KINASE THI20-RELATED"/>
    <property type="match status" value="1"/>
</dbReference>
<dbReference type="AlphaFoldDB" id="A0A940DJC3"/>
<protein>
    <recommendedName>
        <fullName evidence="2">hydroxymethylpyrimidine kinase</fullName>
        <ecNumber evidence="2">2.7.1.49</ecNumber>
    </recommendedName>
</protein>